<dbReference type="Proteomes" id="UP001595615">
    <property type="component" value="Unassembled WGS sequence"/>
</dbReference>
<dbReference type="EMBL" id="JBHRXV010000011">
    <property type="protein sequence ID" value="MFC3714025.1"/>
    <property type="molecule type" value="Genomic_DNA"/>
</dbReference>
<keyword evidence="1" id="KW-0808">Transferase</keyword>
<accession>A0ABV7XCY2</accession>
<dbReference type="Gene3D" id="3.40.50.150">
    <property type="entry name" value="Vaccinia Virus protein VP39"/>
    <property type="match status" value="1"/>
</dbReference>
<dbReference type="Pfam" id="PF13489">
    <property type="entry name" value="Methyltransf_23"/>
    <property type="match status" value="1"/>
</dbReference>
<dbReference type="GO" id="GO:0008168">
    <property type="term" value="F:methyltransferase activity"/>
    <property type="evidence" value="ECO:0007669"/>
    <property type="project" value="UniProtKB-KW"/>
</dbReference>
<keyword evidence="2" id="KW-1185">Reference proteome</keyword>
<proteinExistence type="predicted"/>
<name>A0ABV7XCY2_9SPHN</name>
<sequence length="239" mass="26468">MDIDVRYTDGQYLAQTGNWHEDDARWKARHILSLIGGAGLAPHSVVDIGCGTGGVLANLQSMMSQEVEFTGYEIAAPAFAVAEARSNPHLRFINGSALEDDAAPLYDLAIVMDVFEHVPDYLGFIAGIRRLAKAFVFHVPLDISIRSLINEWPMEARRTVGHIHYFTTPTAKATIAESGYRIDRAFHTHAIMHPPPQGWKMKLRRWPHKLLFSYNTDLCAKVLGGCSLMVLATPVADEG</sequence>
<protein>
    <submittedName>
        <fullName evidence="1">Class I SAM-dependent methyltransferase</fullName>
        <ecNumber evidence="1">2.1.1.-</ecNumber>
    </submittedName>
</protein>
<dbReference type="RefSeq" id="WP_380863078.1">
    <property type="nucleotide sequence ID" value="NZ_JBHRXV010000011.1"/>
</dbReference>
<dbReference type="PANTHER" id="PTHR43861">
    <property type="entry name" value="TRANS-ACONITATE 2-METHYLTRANSFERASE-RELATED"/>
    <property type="match status" value="1"/>
</dbReference>
<dbReference type="EC" id="2.1.1.-" evidence="1"/>
<dbReference type="InterPro" id="IPR029063">
    <property type="entry name" value="SAM-dependent_MTases_sf"/>
</dbReference>
<dbReference type="CDD" id="cd02440">
    <property type="entry name" value="AdoMet_MTases"/>
    <property type="match status" value="1"/>
</dbReference>
<evidence type="ECO:0000313" key="2">
    <source>
        <dbReference type="Proteomes" id="UP001595615"/>
    </source>
</evidence>
<dbReference type="SUPFAM" id="SSF53335">
    <property type="entry name" value="S-adenosyl-L-methionine-dependent methyltransferases"/>
    <property type="match status" value="1"/>
</dbReference>
<evidence type="ECO:0000313" key="1">
    <source>
        <dbReference type="EMBL" id="MFC3714025.1"/>
    </source>
</evidence>
<gene>
    <name evidence="1" type="ORF">ACFOMD_15745</name>
</gene>
<reference evidence="2" key="1">
    <citation type="journal article" date="2019" name="Int. J. Syst. Evol. Microbiol.">
        <title>The Global Catalogue of Microorganisms (GCM) 10K type strain sequencing project: providing services to taxonomists for standard genome sequencing and annotation.</title>
        <authorList>
            <consortium name="The Broad Institute Genomics Platform"/>
            <consortium name="The Broad Institute Genome Sequencing Center for Infectious Disease"/>
            <person name="Wu L."/>
            <person name="Ma J."/>
        </authorList>
    </citation>
    <scope>NUCLEOTIDE SEQUENCE [LARGE SCALE GENOMIC DNA]</scope>
    <source>
        <strain evidence="2">KCTC 42644</strain>
    </source>
</reference>
<organism evidence="1 2">
    <name type="scientific">Sphingoaurantiacus capsulatus</name>
    <dbReference type="NCBI Taxonomy" id="1771310"/>
    <lineage>
        <taxon>Bacteria</taxon>
        <taxon>Pseudomonadati</taxon>
        <taxon>Pseudomonadota</taxon>
        <taxon>Alphaproteobacteria</taxon>
        <taxon>Sphingomonadales</taxon>
        <taxon>Sphingosinicellaceae</taxon>
        <taxon>Sphingoaurantiacus</taxon>
    </lineage>
</organism>
<comment type="caution">
    <text evidence="1">The sequence shown here is derived from an EMBL/GenBank/DDBJ whole genome shotgun (WGS) entry which is preliminary data.</text>
</comment>
<dbReference type="GO" id="GO:0032259">
    <property type="term" value="P:methylation"/>
    <property type="evidence" value="ECO:0007669"/>
    <property type="project" value="UniProtKB-KW"/>
</dbReference>
<keyword evidence="1" id="KW-0489">Methyltransferase</keyword>